<gene>
    <name evidence="2" type="ORF">BRAFLDRAFT_95142</name>
</gene>
<evidence type="ECO:0000313" key="2">
    <source>
        <dbReference type="EMBL" id="EEN56640.1"/>
    </source>
</evidence>
<accession>C3YSX6</accession>
<organism>
    <name type="scientific">Branchiostoma floridae</name>
    <name type="common">Florida lancelet</name>
    <name type="synonym">Amphioxus</name>
    <dbReference type="NCBI Taxonomy" id="7739"/>
    <lineage>
        <taxon>Eukaryota</taxon>
        <taxon>Metazoa</taxon>
        <taxon>Chordata</taxon>
        <taxon>Cephalochordata</taxon>
        <taxon>Leptocardii</taxon>
        <taxon>Amphioxiformes</taxon>
        <taxon>Branchiostomatidae</taxon>
        <taxon>Branchiostoma</taxon>
    </lineage>
</organism>
<feature type="compositionally biased region" description="Polar residues" evidence="1">
    <location>
        <begin position="514"/>
        <end position="527"/>
    </location>
</feature>
<dbReference type="EMBL" id="GG666550">
    <property type="protein sequence ID" value="EEN56640.1"/>
    <property type="molecule type" value="Genomic_DNA"/>
</dbReference>
<dbReference type="InParanoid" id="C3YSX6"/>
<protein>
    <submittedName>
        <fullName evidence="2">Uncharacterized protein</fullName>
    </submittedName>
</protein>
<reference evidence="2" key="1">
    <citation type="journal article" date="2008" name="Nature">
        <title>The amphioxus genome and the evolution of the chordate karyotype.</title>
        <authorList>
            <consortium name="US DOE Joint Genome Institute (JGI-PGF)"/>
            <person name="Putnam N.H."/>
            <person name="Butts T."/>
            <person name="Ferrier D.E.K."/>
            <person name="Furlong R.F."/>
            <person name="Hellsten U."/>
            <person name="Kawashima T."/>
            <person name="Robinson-Rechavi M."/>
            <person name="Shoguchi E."/>
            <person name="Terry A."/>
            <person name="Yu J.-K."/>
            <person name="Benito-Gutierrez E.L."/>
            <person name="Dubchak I."/>
            <person name="Garcia-Fernandez J."/>
            <person name="Gibson-Brown J.J."/>
            <person name="Grigoriev I.V."/>
            <person name="Horton A.C."/>
            <person name="de Jong P.J."/>
            <person name="Jurka J."/>
            <person name="Kapitonov V.V."/>
            <person name="Kohara Y."/>
            <person name="Kuroki Y."/>
            <person name="Lindquist E."/>
            <person name="Lucas S."/>
            <person name="Osoegawa K."/>
            <person name="Pennacchio L.A."/>
            <person name="Salamov A.A."/>
            <person name="Satou Y."/>
            <person name="Sauka-Spengler T."/>
            <person name="Schmutz J."/>
            <person name="Shin-I T."/>
            <person name="Toyoda A."/>
            <person name="Bronner-Fraser M."/>
            <person name="Fujiyama A."/>
            <person name="Holland L.Z."/>
            <person name="Holland P.W.H."/>
            <person name="Satoh N."/>
            <person name="Rokhsar D.S."/>
        </authorList>
    </citation>
    <scope>NUCLEOTIDE SEQUENCE [LARGE SCALE GENOMIC DNA]</scope>
    <source>
        <strain evidence="2">S238N-H82</strain>
        <tissue evidence="2">Testes</tissue>
    </source>
</reference>
<feature type="region of interest" description="Disordered" evidence="1">
    <location>
        <begin position="494"/>
        <end position="533"/>
    </location>
</feature>
<evidence type="ECO:0000256" key="1">
    <source>
        <dbReference type="SAM" id="MobiDB-lite"/>
    </source>
</evidence>
<dbReference type="AlphaFoldDB" id="C3YSX6"/>
<name>C3YSX6_BRAFL</name>
<sequence length="594" mass="66701">MDFKLTTLKPFHANWLPGAFDRVRNNSVAIERAWERTGIRAVAEKAHRCLSEVSSDKIPQMQVFIPPNHTSIDSVPSLALALQTQLPPVLNEDEQMDLTRRQTSYATFFPEGWWTSISTSGNDKANIHHEGGSPSHHYRPSNSGGNMLDKTTDSRAISIPVLKFKQLGPNTPPDIIRHIFFRKVGGRASVHQGTTKRISTMRAEVPATITDLQIRRATSLTKQQTRGPSPFLFLSLNSESGEEADQDEVTVPRTLAQPRQTRLANQGAVYPDQDVFSDYPTCPDHSDAGEEERPLMCHDADVPKPRRQRRRPTETHWSNPSTINRYTDKIIIPVPYVTVQRKALGLPDQPAFAIFGVCKAHRCPALLQKLKDSYLPGVRARELYGGTPAAGLQRGRQDLAAGGRLEQFSISVSPELWLRWQQERFVKRIKFLHKWQAGPLCIVNAQFQGHKDFEVNYLNFCKYVDWTMAMRMVGRSIFMLGRIPIRTAPGREVQYASGSTDGASAGPRSINMPPVQTSTPRPSTSLSDSRDSGPDFSLLAGRSLKHGTPTAPFASNPDRAYVMLLRWLALPYMKICIKNGERRYICGEVDLRRK</sequence>
<proteinExistence type="predicted"/>
<feature type="region of interest" description="Disordered" evidence="1">
    <location>
        <begin position="124"/>
        <end position="151"/>
    </location>
</feature>